<gene>
    <name evidence="1" type="ORF">Hokovirus_3_176</name>
</gene>
<name>A0A1V0SGR2_9VIRU</name>
<organism evidence="1">
    <name type="scientific">Hokovirus HKV1</name>
    <dbReference type="NCBI Taxonomy" id="1977638"/>
    <lineage>
        <taxon>Viruses</taxon>
        <taxon>Varidnaviria</taxon>
        <taxon>Bamfordvirae</taxon>
        <taxon>Nucleocytoviricota</taxon>
        <taxon>Megaviricetes</taxon>
        <taxon>Imitervirales</taxon>
        <taxon>Mimiviridae</taxon>
        <taxon>Klosneuvirinae</taxon>
        <taxon>Hokovirus</taxon>
    </lineage>
</organism>
<dbReference type="EMBL" id="KY684105">
    <property type="protein sequence ID" value="ARF10903.1"/>
    <property type="molecule type" value="Genomic_DNA"/>
</dbReference>
<sequence length="328" mass="38638">MTKVNTIDLINKSITLETNINLTFSDFFNNVGPTCKLVNNIDNILRLTDLLLGYYDLDLSKLNTLKKHGLDLKNYVVKYIMFICGIIEKAKTGSIALCMCPKYHSSRLRNKYNLELINPSVLVNLIATYPKIKQLFDIFYNLFDKKINYGFKNNCFENAKNDKDPLSHSKINICFETENSYIYANVLDGLIDYYFLNNKLPKKLIEYVEYQYLPSLNIMESEQVSNQNKNIILKGAIRRIEKNMFTKMINFGINLEFVLNRQLREIIFYNNLDIKKYLDKNMTKLIYVLCENENYISEKTYSILYQYDMFLPLLISKGHTENYINFFD</sequence>
<protein>
    <submittedName>
        <fullName evidence="1">Uncharacterized protein</fullName>
    </submittedName>
</protein>
<proteinExistence type="predicted"/>
<reference evidence="1" key="1">
    <citation type="journal article" date="2017" name="Science">
        <title>Giant viruses with an expanded complement of translation system components.</title>
        <authorList>
            <person name="Schulz F."/>
            <person name="Yutin N."/>
            <person name="Ivanova N.N."/>
            <person name="Ortega D.R."/>
            <person name="Lee T.K."/>
            <person name="Vierheilig J."/>
            <person name="Daims H."/>
            <person name="Horn M."/>
            <person name="Wagner M."/>
            <person name="Jensen G.J."/>
            <person name="Kyrpides N.C."/>
            <person name="Koonin E.V."/>
            <person name="Woyke T."/>
        </authorList>
    </citation>
    <scope>NUCLEOTIDE SEQUENCE</scope>
    <source>
        <strain evidence="1">HKV1</strain>
    </source>
</reference>
<evidence type="ECO:0000313" key="1">
    <source>
        <dbReference type="EMBL" id="ARF10903.1"/>
    </source>
</evidence>
<accession>A0A1V0SGR2</accession>